<reference evidence="1" key="1">
    <citation type="journal article" date="2019" name="Sci. Rep.">
        <title>Draft genome of Tanacetum cinerariifolium, the natural source of mosquito coil.</title>
        <authorList>
            <person name="Yamashiro T."/>
            <person name="Shiraishi A."/>
            <person name="Satake H."/>
            <person name="Nakayama K."/>
        </authorList>
    </citation>
    <scope>NUCLEOTIDE SEQUENCE</scope>
</reference>
<feature type="non-terminal residue" evidence="1">
    <location>
        <position position="1"/>
    </location>
</feature>
<organism evidence="1">
    <name type="scientific">Tanacetum cinerariifolium</name>
    <name type="common">Dalmatian daisy</name>
    <name type="synonym">Chrysanthemum cinerariifolium</name>
    <dbReference type="NCBI Taxonomy" id="118510"/>
    <lineage>
        <taxon>Eukaryota</taxon>
        <taxon>Viridiplantae</taxon>
        <taxon>Streptophyta</taxon>
        <taxon>Embryophyta</taxon>
        <taxon>Tracheophyta</taxon>
        <taxon>Spermatophyta</taxon>
        <taxon>Magnoliopsida</taxon>
        <taxon>eudicotyledons</taxon>
        <taxon>Gunneridae</taxon>
        <taxon>Pentapetalae</taxon>
        <taxon>asterids</taxon>
        <taxon>campanulids</taxon>
        <taxon>Asterales</taxon>
        <taxon>Asteraceae</taxon>
        <taxon>Asteroideae</taxon>
        <taxon>Anthemideae</taxon>
        <taxon>Anthemidinae</taxon>
        <taxon>Tanacetum</taxon>
    </lineage>
</organism>
<gene>
    <name evidence="1" type="ORF">Tci_875354</name>
</gene>
<dbReference type="AlphaFoldDB" id="A0A699SZ32"/>
<sequence>YNLKNFKTALNHALNGGHGFAMAARDCTKKFSLFDEQCE</sequence>
<name>A0A699SZ32_TANCI</name>
<comment type="caution">
    <text evidence="1">The sequence shown here is derived from an EMBL/GenBank/DDBJ whole genome shotgun (WGS) entry which is preliminary data.</text>
</comment>
<proteinExistence type="predicted"/>
<accession>A0A699SZ32</accession>
<evidence type="ECO:0000313" key="1">
    <source>
        <dbReference type="EMBL" id="GFD03385.1"/>
    </source>
</evidence>
<protein>
    <submittedName>
        <fullName evidence="1">Protein root hair defective 3</fullName>
    </submittedName>
</protein>
<dbReference type="EMBL" id="BKCJ011204651">
    <property type="protein sequence ID" value="GFD03385.1"/>
    <property type="molecule type" value="Genomic_DNA"/>
</dbReference>